<sequence length="159" mass="18821">MTAGNIVEHPGVLLREKMDFALRTEELIGWMPESDRADYQEDPDRWRIITTWGDQGPAPDHWLGQERFPGPFLRSCGYFGIRLPEPTFRGSRDEWETACRLIGYGTATWQRRFISLSDGSRVRVRRFRFLLTAWQREAVAEILIVVKRIPHWRIVKHRR</sequence>
<name>A0A932YXE4_9BACT</name>
<comment type="caution">
    <text evidence="1">The sequence shown here is derived from an EMBL/GenBank/DDBJ whole genome shotgun (WGS) entry which is preliminary data.</text>
</comment>
<reference evidence="1" key="1">
    <citation type="submission" date="2020-07" db="EMBL/GenBank/DDBJ databases">
        <title>Huge and variable diversity of episymbiotic CPR bacteria and DPANN archaea in groundwater ecosystems.</title>
        <authorList>
            <person name="He C.Y."/>
            <person name="Keren R."/>
            <person name="Whittaker M."/>
            <person name="Farag I.F."/>
            <person name="Doudna J."/>
            <person name="Cate J.H.D."/>
            <person name="Banfield J.F."/>
        </authorList>
    </citation>
    <scope>NUCLEOTIDE SEQUENCE</scope>
    <source>
        <strain evidence="1">NC_groundwater_1225_Ag_S-0.1um_56_177</strain>
    </source>
</reference>
<protein>
    <submittedName>
        <fullName evidence="1">Uncharacterized protein</fullName>
    </submittedName>
</protein>
<evidence type="ECO:0000313" key="1">
    <source>
        <dbReference type="EMBL" id="MBI4132840.1"/>
    </source>
</evidence>
<organism evidence="1 2">
    <name type="scientific">Candidatus Sungiibacteriota bacterium</name>
    <dbReference type="NCBI Taxonomy" id="2750080"/>
    <lineage>
        <taxon>Bacteria</taxon>
        <taxon>Candidatus Sungiibacteriota</taxon>
    </lineage>
</organism>
<dbReference type="EMBL" id="JACQMI010000013">
    <property type="protein sequence ID" value="MBI4132840.1"/>
    <property type="molecule type" value="Genomic_DNA"/>
</dbReference>
<accession>A0A932YXE4</accession>
<evidence type="ECO:0000313" key="2">
    <source>
        <dbReference type="Proteomes" id="UP000756703"/>
    </source>
</evidence>
<dbReference type="AlphaFoldDB" id="A0A932YXE4"/>
<gene>
    <name evidence="1" type="ORF">HY473_02025</name>
</gene>
<proteinExistence type="predicted"/>
<dbReference type="Proteomes" id="UP000756703">
    <property type="component" value="Unassembled WGS sequence"/>
</dbReference>